<dbReference type="AlphaFoldDB" id="A0AAV4YCD8"/>
<reference evidence="1 2" key="1">
    <citation type="submission" date="2021-06" db="EMBL/GenBank/DDBJ databases">
        <title>Caerostris extrusa draft genome.</title>
        <authorList>
            <person name="Kono N."/>
            <person name="Arakawa K."/>
        </authorList>
    </citation>
    <scope>NUCLEOTIDE SEQUENCE [LARGE SCALE GENOMIC DNA]</scope>
</reference>
<proteinExistence type="predicted"/>
<comment type="caution">
    <text evidence="1">The sequence shown here is derived from an EMBL/GenBank/DDBJ whole genome shotgun (WGS) entry which is preliminary data.</text>
</comment>
<dbReference type="EMBL" id="BPLR01001656">
    <property type="protein sequence ID" value="GIZ03832.1"/>
    <property type="molecule type" value="Genomic_DNA"/>
</dbReference>
<feature type="non-terminal residue" evidence="1">
    <location>
        <position position="47"/>
    </location>
</feature>
<dbReference type="Proteomes" id="UP001054945">
    <property type="component" value="Unassembled WGS sequence"/>
</dbReference>
<gene>
    <name evidence="1" type="ORF">CEXT_381161</name>
</gene>
<protein>
    <submittedName>
        <fullName evidence="1">Uncharacterized protein</fullName>
    </submittedName>
</protein>
<evidence type="ECO:0000313" key="2">
    <source>
        <dbReference type="Proteomes" id="UP001054945"/>
    </source>
</evidence>
<accession>A0AAV4YCD8</accession>
<name>A0AAV4YCD8_CAEEX</name>
<sequence length="47" mass="5273">MAVVKDTTGTVQNRTKQYKIANGNRRKVYGPIQLLASQYSSNKDEAE</sequence>
<organism evidence="1 2">
    <name type="scientific">Caerostris extrusa</name>
    <name type="common">Bark spider</name>
    <name type="synonym">Caerostris bankana</name>
    <dbReference type="NCBI Taxonomy" id="172846"/>
    <lineage>
        <taxon>Eukaryota</taxon>
        <taxon>Metazoa</taxon>
        <taxon>Ecdysozoa</taxon>
        <taxon>Arthropoda</taxon>
        <taxon>Chelicerata</taxon>
        <taxon>Arachnida</taxon>
        <taxon>Araneae</taxon>
        <taxon>Araneomorphae</taxon>
        <taxon>Entelegynae</taxon>
        <taxon>Araneoidea</taxon>
        <taxon>Araneidae</taxon>
        <taxon>Caerostris</taxon>
    </lineage>
</organism>
<evidence type="ECO:0000313" key="1">
    <source>
        <dbReference type="EMBL" id="GIZ03832.1"/>
    </source>
</evidence>
<keyword evidence="2" id="KW-1185">Reference proteome</keyword>